<sequence length="716" mass="81695">MDSPNGIHSSLPQNLSRLPELAQNLWWSWTLEARQLFETIDPTLWFLTHHNPVKLLADVKPDRLTRLAEDPSFLRQYSAVFRLFDEYLSNKKSWARTHQADLAKTTIAYFSAEFGLHASVPIYSGGLGILAGDHCKEASDLGLPLVGIGFMYPQGYFRQRITPEGWQEAAYAPFNRDESPVHLARTPSGEPYQFVVDMGGRRVTAAVWKVLAGRIPLYLIDTDVPENSPEDRALSARLYGGDQEMRLCQEILLGIGGVRMLRSLGISPSVWHANEGHSAFLTLERVREYVQKGSSHAEASELVRQSTVFTTHTPVPAGHDVFPHHLMDRYFTGYWEQLGLSRDEFLRLGDTPESGGHGFNMTALVMRLSAHVNGVSREHGRVSREMWQHFWPGLPTDQIPIRSVTNGIHVPTWISPELHHLYGKSLSPTWTQTCDDPAMWQRVMDVPDHELWAVRQAMKRKLMGFIRERARNGWMHGHLQPSQVITRGTLLDPEALTIGFARRFATYKRATLLFRDLERLKALLQDRWRPVQLVFAGKAHPADEPGRYFIHEVLNFCHDHKLGGRIAFLEDYEMHMAKYLVQGVDIWLNTPRFPMEASGTSGMKAALNGVLNLSVLDGWWVEGYNGANGWGIQPLSEPADAQTQDHHDAEQLYRLLEQEVVPLFYQRDRDDIPRGWLQMVKECIRTVAPQFCTTRMLKDYVSLMYHPATVRLPTTW</sequence>
<evidence type="ECO:0000256" key="6">
    <source>
        <dbReference type="ARBA" id="ARBA00022676"/>
    </source>
</evidence>
<feature type="domain" description="DUF3417" evidence="12">
    <location>
        <begin position="11"/>
        <end position="119"/>
    </location>
</feature>
<evidence type="ECO:0000256" key="3">
    <source>
        <dbReference type="ARBA" id="ARBA00006047"/>
    </source>
</evidence>
<dbReference type="InterPro" id="IPR035090">
    <property type="entry name" value="Pyridoxal_P_attach_site"/>
</dbReference>
<comment type="function">
    <text evidence="10">Phosphorylase is an important allosteric enzyme in carbohydrate metabolism. Enzymes from different sources differ in their regulatory mechanisms and in their natural substrates. However, all known phosphorylases share catalytic and structural properties.</text>
</comment>
<dbReference type="PROSITE" id="PS00102">
    <property type="entry name" value="PHOSPHORYLASE"/>
    <property type="match status" value="1"/>
</dbReference>
<dbReference type="Proteomes" id="UP000593737">
    <property type="component" value="Chromosome"/>
</dbReference>
<dbReference type="Pfam" id="PF00343">
    <property type="entry name" value="Phosphorylase"/>
    <property type="match status" value="1"/>
</dbReference>
<accession>A0A7S8IYH5</accession>
<evidence type="ECO:0000313" key="14">
    <source>
        <dbReference type="Proteomes" id="UP000593737"/>
    </source>
</evidence>
<dbReference type="PIRSF" id="PIRSF000460">
    <property type="entry name" value="Pprylas_GlgP"/>
    <property type="match status" value="1"/>
</dbReference>
<dbReference type="GO" id="GO:0005975">
    <property type="term" value="P:carbohydrate metabolic process"/>
    <property type="evidence" value="ECO:0007669"/>
    <property type="project" value="InterPro"/>
</dbReference>
<protein>
    <recommendedName>
        <fullName evidence="4">glycogen phosphorylase</fullName>
        <ecNumber evidence="4">2.4.1.1</ecNumber>
    </recommendedName>
</protein>
<evidence type="ECO:0000256" key="1">
    <source>
        <dbReference type="ARBA" id="ARBA00001275"/>
    </source>
</evidence>
<evidence type="ECO:0000313" key="13">
    <source>
        <dbReference type="EMBL" id="QPD03074.1"/>
    </source>
</evidence>
<comment type="catalytic activity">
    <reaction evidence="1">
        <text>[(1-&gt;4)-alpha-D-glucosyl](n) + phosphate = [(1-&gt;4)-alpha-D-glucosyl](n-1) + alpha-D-glucose 1-phosphate</text>
        <dbReference type="Rhea" id="RHEA:41732"/>
        <dbReference type="Rhea" id="RHEA-COMP:9584"/>
        <dbReference type="Rhea" id="RHEA-COMP:9586"/>
        <dbReference type="ChEBI" id="CHEBI:15444"/>
        <dbReference type="ChEBI" id="CHEBI:43474"/>
        <dbReference type="ChEBI" id="CHEBI:58601"/>
        <dbReference type="EC" id="2.4.1.1"/>
    </reaction>
</comment>
<comment type="cofactor">
    <cofactor evidence="2">
        <name>pyridoxal 5'-phosphate</name>
        <dbReference type="ChEBI" id="CHEBI:597326"/>
    </cofactor>
</comment>
<keyword evidence="8 11" id="KW-0663">Pyridoxal phosphate</keyword>
<dbReference type="SUPFAM" id="SSF53756">
    <property type="entry name" value="UDP-Glycosyltransferase/glycogen phosphorylase"/>
    <property type="match status" value="1"/>
</dbReference>
<comment type="similarity">
    <text evidence="3">Belongs to the glycogen phosphorylase family.</text>
</comment>
<evidence type="ECO:0000259" key="12">
    <source>
        <dbReference type="Pfam" id="PF11897"/>
    </source>
</evidence>
<dbReference type="NCBIfam" id="TIGR02094">
    <property type="entry name" value="more_P_ylases"/>
    <property type="match status" value="1"/>
</dbReference>
<evidence type="ECO:0000256" key="8">
    <source>
        <dbReference type="ARBA" id="ARBA00022898"/>
    </source>
</evidence>
<organism evidence="13 14">
    <name type="scientific">Candidatus Nitrospira kreftii</name>
    <dbReference type="NCBI Taxonomy" id="2652173"/>
    <lineage>
        <taxon>Bacteria</taxon>
        <taxon>Pseudomonadati</taxon>
        <taxon>Nitrospirota</taxon>
        <taxon>Nitrospiria</taxon>
        <taxon>Nitrospirales</taxon>
        <taxon>Nitrospiraceae</taxon>
        <taxon>Nitrospira</taxon>
    </lineage>
</organism>
<dbReference type="InterPro" id="IPR000811">
    <property type="entry name" value="Glyco_trans_35"/>
</dbReference>
<dbReference type="GO" id="GO:0008184">
    <property type="term" value="F:glycogen phosphorylase activity"/>
    <property type="evidence" value="ECO:0007669"/>
    <property type="project" value="InterPro"/>
</dbReference>
<dbReference type="KEGG" id="nkf:Nkreftii_000848"/>
<dbReference type="EC" id="2.4.1.1" evidence="4"/>
<dbReference type="GO" id="GO:0030170">
    <property type="term" value="F:pyridoxal phosphate binding"/>
    <property type="evidence" value="ECO:0007669"/>
    <property type="project" value="InterPro"/>
</dbReference>
<evidence type="ECO:0000256" key="11">
    <source>
        <dbReference type="PIRSR" id="PIRSR000460-1"/>
    </source>
</evidence>
<reference evidence="13 14" key="1">
    <citation type="journal article" date="2020" name="ISME J.">
        <title>Enrichment and physiological characterization of a novel comammox Nitrospira indicates ammonium inhibition of complete nitrification.</title>
        <authorList>
            <person name="Sakoula D."/>
            <person name="Koch H."/>
            <person name="Frank J."/>
            <person name="Jetten M.S.M."/>
            <person name="van Kessel M.A.H.J."/>
            <person name="Lucker S."/>
        </authorList>
    </citation>
    <scope>NUCLEOTIDE SEQUENCE [LARGE SCALE GENOMIC DNA]</scope>
    <source>
        <strain evidence="13">Comreactor17</strain>
    </source>
</reference>
<keyword evidence="5" id="KW-0021">Allosteric enzyme</keyword>
<keyword evidence="7 13" id="KW-0808">Transferase</keyword>
<dbReference type="Gene3D" id="3.40.50.2000">
    <property type="entry name" value="Glycogen Phosphorylase B"/>
    <property type="match status" value="3"/>
</dbReference>
<dbReference type="InterPro" id="IPR024517">
    <property type="entry name" value="Glycogen_phosphorylase_DUF3417"/>
</dbReference>
<evidence type="ECO:0000256" key="10">
    <source>
        <dbReference type="ARBA" id="ARBA00025174"/>
    </source>
</evidence>
<gene>
    <name evidence="13" type="ORF">Nkreftii_000848</name>
</gene>
<evidence type="ECO:0000256" key="2">
    <source>
        <dbReference type="ARBA" id="ARBA00001933"/>
    </source>
</evidence>
<evidence type="ECO:0000256" key="5">
    <source>
        <dbReference type="ARBA" id="ARBA00022533"/>
    </source>
</evidence>
<keyword evidence="6 13" id="KW-0328">Glycosyltransferase</keyword>
<dbReference type="Pfam" id="PF11897">
    <property type="entry name" value="DUF3417"/>
    <property type="match status" value="1"/>
</dbReference>
<dbReference type="InterPro" id="IPR052182">
    <property type="entry name" value="Glycogen/Maltodextrin_Phosph"/>
</dbReference>
<dbReference type="EMBL" id="CP047423">
    <property type="protein sequence ID" value="QPD03074.1"/>
    <property type="molecule type" value="Genomic_DNA"/>
</dbReference>
<feature type="modified residue" description="N6-(pyridoxal phosphate)lysine" evidence="11">
    <location>
        <position position="604"/>
    </location>
</feature>
<dbReference type="PANTHER" id="PTHR42655:SF1">
    <property type="entry name" value="GLYCOGEN PHOSPHORYLASE"/>
    <property type="match status" value="1"/>
</dbReference>
<keyword evidence="9" id="KW-0119">Carbohydrate metabolism</keyword>
<dbReference type="PANTHER" id="PTHR42655">
    <property type="entry name" value="GLYCOGEN PHOSPHORYLASE"/>
    <property type="match status" value="1"/>
</dbReference>
<evidence type="ECO:0000256" key="4">
    <source>
        <dbReference type="ARBA" id="ARBA00012591"/>
    </source>
</evidence>
<dbReference type="InterPro" id="IPR011834">
    <property type="entry name" value="Agluc_phsphrylas"/>
</dbReference>
<evidence type="ECO:0000256" key="7">
    <source>
        <dbReference type="ARBA" id="ARBA00022679"/>
    </source>
</evidence>
<proteinExistence type="inferred from homology"/>
<name>A0A7S8IYH5_9BACT</name>
<evidence type="ECO:0000256" key="9">
    <source>
        <dbReference type="ARBA" id="ARBA00023277"/>
    </source>
</evidence>
<dbReference type="AlphaFoldDB" id="A0A7S8IYH5"/>